<evidence type="ECO:0000256" key="2">
    <source>
        <dbReference type="ARBA" id="ARBA00008109"/>
    </source>
</evidence>
<evidence type="ECO:0000256" key="11">
    <source>
        <dbReference type="ARBA" id="ARBA00034036"/>
    </source>
</evidence>
<dbReference type="GO" id="GO:0005524">
    <property type="term" value="F:ATP binding"/>
    <property type="evidence" value="ECO:0007669"/>
    <property type="project" value="UniProtKB-UniRule"/>
</dbReference>
<dbReference type="HOGENOM" id="CLU_000846_5_2_1"/>
<comment type="subcellular location">
    <subcellularLocation>
        <location evidence="1 16">Membrane</location>
        <topology evidence="1 16">Multi-pass membrane protein</topology>
    </subcellularLocation>
</comment>
<evidence type="ECO:0000256" key="1">
    <source>
        <dbReference type="ARBA" id="ARBA00004141"/>
    </source>
</evidence>
<dbReference type="GO" id="GO:0005802">
    <property type="term" value="C:trans-Golgi network"/>
    <property type="evidence" value="ECO:0007669"/>
    <property type="project" value="EnsemblFungi"/>
</dbReference>
<protein>
    <recommendedName>
        <fullName evidence="16">Phospholipid-transporting ATPase</fullName>
        <ecNumber evidence="16">7.6.2.1</ecNumber>
    </recommendedName>
</protein>
<keyword evidence="6 14" id="KW-0067">ATP-binding</keyword>
<dbReference type="eggNOG" id="KOG0206">
    <property type="taxonomic scope" value="Eukaryota"/>
</dbReference>
<feature type="binding site" evidence="14">
    <location>
        <position position="735"/>
    </location>
    <ligand>
        <name>ATP</name>
        <dbReference type="ChEBI" id="CHEBI:30616"/>
    </ligand>
</feature>
<dbReference type="GO" id="GO:0070867">
    <property type="term" value="C:mating projection tip membrane"/>
    <property type="evidence" value="ECO:0007669"/>
    <property type="project" value="EnsemblFungi"/>
</dbReference>
<feature type="binding site" evidence="14">
    <location>
        <position position="1205"/>
    </location>
    <ligand>
        <name>ATP</name>
        <dbReference type="ChEBI" id="CHEBI:30616"/>
    </ligand>
</feature>
<comment type="catalytic activity">
    <reaction evidence="11 16">
        <text>ATP + H2O + phospholipidSide 1 = ADP + phosphate + phospholipidSide 2.</text>
        <dbReference type="EC" id="7.6.2.1"/>
    </reaction>
</comment>
<feature type="transmembrane region" description="Helical" evidence="16">
    <location>
        <begin position="157"/>
        <end position="174"/>
    </location>
</feature>
<dbReference type="Pfam" id="PF13246">
    <property type="entry name" value="Cation_ATPase"/>
    <property type="match status" value="1"/>
</dbReference>
<dbReference type="InParanoid" id="G8ZZ21"/>
<dbReference type="PANTHER" id="PTHR24092:SF174">
    <property type="entry name" value="PHOSPHOLIPID-TRANSPORTING ATPASE DNF3-RELATED"/>
    <property type="match status" value="1"/>
</dbReference>
<dbReference type="Gene3D" id="2.70.150.10">
    <property type="entry name" value="Calcium-transporting ATPase, cytoplasmic transduction domain A"/>
    <property type="match status" value="1"/>
</dbReference>
<comment type="similarity">
    <text evidence="2 16">Belongs to the cation transport ATPase (P-type) (TC 3.A.3) family. Type IV subfamily.</text>
</comment>
<dbReference type="GO" id="GO:0030140">
    <property type="term" value="C:trans-Golgi network transport vesicle"/>
    <property type="evidence" value="ECO:0007669"/>
    <property type="project" value="EnsemblFungi"/>
</dbReference>
<sequence>MANAAGRRRRAGSLRTQMFNKHLYNKFTRSQEQHIELREISEGSGNIDEANETTSIEELELEEEYNEEDEIGTPSLWNRFLDIVLNRTRTLRSKDGRHIPITLDHTTVEYLTYSCPNNDLLMDERLDKPYCDNQITSSRYTVFSFFPRQLYAQFSRLANSYFFLVAILQMIPGWSTTGTYTTIIPLCVFMGISMAREAWDDFKRHRLDKEENEKLVSVLTKTPLNNDALKEDDFSLNPQITGLGSVPDEIDSAARSTTSQGPLYTQFNNFQLLADRHRVSIEKRQWKNIRVGDFVLLKQDDWVPADLLLLASDGSNSECFVETMALDGETNLKSRQPHLELSKLTCAASGLANINARVTIEDPNIDLYNFEGNLELHGHQNDSFIKFPLSTDNVIYRGSILRNTHNAVGMVIFTGEETKIRMNALKNPRIKAPKLQRKINMIVAFMVFVVATVSLFSYLGHVLDNKKFLNDGQAWYLMNQDAGVAATIMSFIIMYNTMIPLSLYVTMEIIKVIQSKLMEWDIDMYHAETNTPCESRTATILEELGQVSYIFGDKTGTLTDNKMIFRKFSFCGSSWVHNVSSEDNLLNKQQSNISETNLDVVSYDGGELLDNLRHEEVQAGPSSVNVGNSARRSVDYKGNSAATYTGRPSMRSLRGERSFSSEASSTARKRGGPPALKSSFDLIKYIQKHPDELFSQKAKFFILSLALCHSCLAKKSDGSTQEDDAVEYQSSSPDELALVTAARDLGYIVLGRNAKFLTIKSYPNGFDAEPQTDDYEILNYIDFNSQRKRMSVLVRMADHPDKVLLICKGADSIILERLRNRDFAYQKLDEINTNTKERKDAEAELIIQKRLSLERMAATDDVISNRLRPSVSSNPRESLSLKAVRKSMSKKGNNHQDPEMQIESIDQFLDNIKRTDDEIEDVIAHSRQSLHKQQLEKYSSRVSTDNGYRKAEIDFLRTSPTQTHFSSPDKTDMDQYIGSDELIQSEEYVLERTLQAIDEFSTEGLRTLLYAYKWIDSSEYAGWEERYHLAKTSLTDRKAKIDRIGAEIEDDLSLLGTTAIEDKLQEGVGESIEKIRRAGIKMWMLTGDKRETAINIGYSCKLIYDYSTVVVFSTNEENMIAKMNAVTQEIDSGNVAHCVLVIDGATVALFESNPNLMSVFIELCTKTDSVICCRASPSQKALMVSNIRNTDKSLVTLAIGDGANDIAMIQSADIGVGIAGKEGLQASRSSDYSIGQFRFLIKLLFVHGRYNYIRTSKFVLCTFYKEVSFYLTQLIYQRYTMFSGTSLYESWSLSMFNTLFTSLPVLCIGMFEKDLKPATLLTVPELYSTGRTYQSFNFIVFFQWIIMGACNAVIVTFLNVTIWGETALTDNTLYPLGIINYTALTFLINIKCQFVETHNRNWLAFASVAISCLGWLLWCCLLPRVRKNDPIYDVEDGLYQYFGDDITFYCSILVLTVLPVMIDIIYKTVKVMIWPTDTDIFAQLEKKSGIRKKLEFGAYNEMKQGWTWERDPGTFQAYKDRVFPRSRASSRASSKNEGTSGGRSPSNTLSASDSDGTNTGQNEAENLSYDYDKYEMLPSGKLIKRKDLEPRPSQESSTKIATLIPKRLRFSLRSDSEDDADVRAIIEQRMQDLE</sequence>
<feature type="binding site" evidence="14">
    <location>
        <position position="1180"/>
    </location>
    <ligand>
        <name>ATP</name>
        <dbReference type="ChEBI" id="CHEBI:30616"/>
    </ligand>
</feature>
<feature type="active site" description="4-aspartylphosphate intermediate" evidence="13">
    <location>
        <position position="553"/>
    </location>
</feature>
<dbReference type="NCBIfam" id="TIGR01494">
    <property type="entry name" value="ATPase_P-type"/>
    <property type="match status" value="1"/>
</dbReference>
<feature type="binding site" evidence="14">
    <location>
        <position position="1088"/>
    </location>
    <ligand>
        <name>ATP</name>
        <dbReference type="ChEBI" id="CHEBI:30616"/>
    </ligand>
</feature>
<feature type="binding site" evidence="14">
    <location>
        <position position="555"/>
    </location>
    <ligand>
        <name>ATP</name>
        <dbReference type="ChEBI" id="CHEBI:30616"/>
    </ligand>
</feature>
<evidence type="ECO:0000256" key="5">
    <source>
        <dbReference type="ARBA" id="ARBA00022741"/>
    </source>
</evidence>
<evidence type="ECO:0000256" key="8">
    <source>
        <dbReference type="ARBA" id="ARBA00022967"/>
    </source>
</evidence>
<dbReference type="InterPro" id="IPR018303">
    <property type="entry name" value="ATPase_P-typ_P_site"/>
</dbReference>
<dbReference type="FunCoup" id="G8ZZ21">
    <property type="interactions" value="50"/>
</dbReference>
<dbReference type="SUPFAM" id="SSF81665">
    <property type="entry name" value="Calcium ATPase, transmembrane domain M"/>
    <property type="match status" value="1"/>
</dbReference>
<dbReference type="GO" id="GO:0000287">
    <property type="term" value="F:magnesium ion binding"/>
    <property type="evidence" value="ECO:0007669"/>
    <property type="project" value="UniProtKB-UniRule"/>
</dbReference>
<feature type="binding site" evidence="14">
    <location>
        <position position="783"/>
    </location>
    <ligand>
        <name>ATP</name>
        <dbReference type="ChEBI" id="CHEBI:30616"/>
    </ligand>
</feature>
<keyword evidence="9 16" id="KW-1133">Transmembrane helix</keyword>
<dbReference type="GO" id="GO:0006892">
    <property type="term" value="P:post-Golgi vesicle-mediated transport"/>
    <property type="evidence" value="ECO:0007669"/>
    <property type="project" value="TreeGrafter"/>
</dbReference>
<dbReference type="OrthoDB" id="377733at2759"/>
<proteinExistence type="inferred from homology"/>
<dbReference type="FunFam" id="3.40.50.1000:FF:000172">
    <property type="entry name" value="Phospholipid-transporting ATPase"/>
    <property type="match status" value="1"/>
</dbReference>
<keyword evidence="5 14" id="KW-0547">Nucleotide-binding</keyword>
<dbReference type="EC" id="7.6.2.1" evidence="16"/>
<feature type="transmembrane region" description="Helical" evidence="16">
    <location>
        <begin position="483"/>
        <end position="506"/>
    </location>
</feature>
<dbReference type="GO" id="GO:0016887">
    <property type="term" value="F:ATP hydrolysis activity"/>
    <property type="evidence" value="ECO:0007669"/>
    <property type="project" value="InterPro"/>
</dbReference>
<feature type="region of interest" description="Disordered" evidence="17">
    <location>
        <begin position="637"/>
        <end position="673"/>
    </location>
</feature>
<evidence type="ECO:0000256" key="12">
    <source>
        <dbReference type="ARBA" id="ARBA00049128"/>
    </source>
</evidence>
<dbReference type="FunFam" id="3.40.1110.10:FF:000090">
    <property type="entry name" value="Phospholipid-transporting ATPase"/>
    <property type="match status" value="1"/>
</dbReference>
<feature type="transmembrane region" description="Helical" evidence="16">
    <location>
        <begin position="1291"/>
        <end position="1311"/>
    </location>
</feature>
<feature type="binding site" evidence="14">
    <location>
        <position position="1087"/>
    </location>
    <ligand>
        <name>ATP</name>
        <dbReference type="ChEBI" id="CHEBI:30616"/>
    </ligand>
</feature>
<evidence type="ECO:0000256" key="15">
    <source>
        <dbReference type="PIRSR" id="PIRSR606539-3"/>
    </source>
</evidence>
<feature type="binding site" evidence="14">
    <location>
        <position position="1204"/>
    </location>
    <ligand>
        <name>ATP</name>
        <dbReference type="ChEBI" id="CHEBI:30616"/>
    </ligand>
</feature>
<feature type="transmembrane region" description="Helical" evidence="16">
    <location>
        <begin position="1402"/>
        <end position="1426"/>
    </location>
</feature>
<feature type="binding site" evidence="14">
    <location>
        <position position="808"/>
    </location>
    <ligand>
        <name>ATP</name>
        <dbReference type="ChEBI" id="CHEBI:30616"/>
    </ligand>
</feature>
<feature type="binding site" evidence="14">
    <location>
        <position position="1006"/>
    </location>
    <ligand>
        <name>ATP</name>
        <dbReference type="ChEBI" id="CHEBI:30616"/>
    </ligand>
</feature>
<dbReference type="SUPFAM" id="SSF56784">
    <property type="entry name" value="HAD-like"/>
    <property type="match status" value="1"/>
</dbReference>
<feature type="transmembrane region" description="Helical" evidence="16">
    <location>
        <begin position="1372"/>
        <end position="1390"/>
    </location>
</feature>
<dbReference type="SUPFAM" id="SSF81653">
    <property type="entry name" value="Calcium ATPase, transduction domain A"/>
    <property type="match status" value="1"/>
</dbReference>
<organism evidence="20 21">
    <name type="scientific">Torulaspora delbrueckii</name>
    <name type="common">Yeast</name>
    <name type="synonym">Candida colliculosa</name>
    <dbReference type="NCBI Taxonomy" id="4950"/>
    <lineage>
        <taxon>Eukaryota</taxon>
        <taxon>Fungi</taxon>
        <taxon>Dikarya</taxon>
        <taxon>Ascomycota</taxon>
        <taxon>Saccharomycotina</taxon>
        <taxon>Saccharomycetes</taxon>
        <taxon>Saccharomycetales</taxon>
        <taxon>Saccharomycetaceae</taxon>
        <taxon>Torulaspora</taxon>
    </lineage>
</organism>
<feature type="compositionally biased region" description="Polar residues" evidence="17">
    <location>
        <begin position="1535"/>
        <end position="1565"/>
    </location>
</feature>
<dbReference type="InterPro" id="IPR001757">
    <property type="entry name" value="P_typ_ATPase"/>
</dbReference>
<feature type="transmembrane region" description="Helical" evidence="16">
    <location>
        <begin position="439"/>
        <end position="463"/>
    </location>
</feature>
<dbReference type="GO" id="GO:0032456">
    <property type="term" value="P:endocytic recycling"/>
    <property type="evidence" value="ECO:0007669"/>
    <property type="project" value="TreeGrafter"/>
</dbReference>
<dbReference type="InterPro" id="IPR036412">
    <property type="entry name" value="HAD-like_sf"/>
</dbReference>
<evidence type="ECO:0000259" key="18">
    <source>
        <dbReference type="Pfam" id="PF16209"/>
    </source>
</evidence>
<evidence type="ECO:0000256" key="9">
    <source>
        <dbReference type="ARBA" id="ARBA00022989"/>
    </source>
</evidence>
<evidence type="ECO:0000256" key="14">
    <source>
        <dbReference type="PIRSR" id="PIRSR606539-2"/>
    </source>
</evidence>
<evidence type="ECO:0000256" key="16">
    <source>
        <dbReference type="RuleBase" id="RU362033"/>
    </source>
</evidence>
<evidence type="ECO:0000256" key="4">
    <source>
        <dbReference type="ARBA" id="ARBA00022723"/>
    </source>
</evidence>
<feature type="binding site" evidence="14">
    <location>
        <position position="1174"/>
    </location>
    <ligand>
        <name>ATP</name>
        <dbReference type="ChEBI" id="CHEBI:30616"/>
    </ligand>
</feature>
<feature type="binding site" evidence="14">
    <location>
        <position position="554"/>
    </location>
    <ligand>
        <name>ATP</name>
        <dbReference type="ChEBI" id="CHEBI:30616"/>
    </ligand>
</feature>
<dbReference type="Proteomes" id="UP000005627">
    <property type="component" value="Chromosome 7"/>
</dbReference>
<dbReference type="GO" id="GO:0140345">
    <property type="term" value="F:phosphatidylcholine flippase activity"/>
    <property type="evidence" value="ECO:0007669"/>
    <property type="project" value="EnsemblFungi"/>
</dbReference>
<dbReference type="EMBL" id="HE616748">
    <property type="protein sequence ID" value="CCE93646.1"/>
    <property type="molecule type" value="Genomic_DNA"/>
</dbReference>
<feature type="binding site" evidence="15">
    <location>
        <position position="1201"/>
    </location>
    <ligand>
        <name>Mg(2+)</name>
        <dbReference type="ChEBI" id="CHEBI:18420"/>
    </ligand>
</feature>
<feature type="binding site" evidence="15">
    <location>
        <position position="555"/>
    </location>
    <ligand>
        <name>Mg(2+)</name>
        <dbReference type="ChEBI" id="CHEBI:18420"/>
    </ligand>
</feature>
<feature type="region of interest" description="Disordered" evidence="17">
    <location>
        <begin position="1526"/>
        <end position="1570"/>
    </location>
</feature>
<dbReference type="PANTHER" id="PTHR24092">
    <property type="entry name" value="PROBABLE PHOSPHOLIPID-TRANSPORTING ATPASE"/>
    <property type="match status" value="1"/>
</dbReference>
<feature type="transmembrane region" description="Helical" evidence="16">
    <location>
        <begin position="1338"/>
        <end position="1360"/>
    </location>
</feature>
<dbReference type="KEGG" id="tdl:TDEL_0G02790"/>
<dbReference type="InterPro" id="IPR032631">
    <property type="entry name" value="P-type_ATPase_N"/>
</dbReference>
<dbReference type="RefSeq" id="XP_003682857.1">
    <property type="nucleotide sequence ID" value="XM_003682809.1"/>
</dbReference>
<comment type="cofactor">
    <cofactor evidence="15">
        <name>Mg(2+)</name>
        <dbReference type="ChEBI" id="CHEBI:18420"/>
    </cofactor>
</comment>
<feature type="domain" description="P-type ATPase N-terminal" evidence="18">
    <location>
        <begin position="127"/>
        <end position="183"/>
    </location>
</feature>
<dbReference type="InterPro" id="IPR023299">
    <property type="entry name" value="ATPase_P-typ_cyto_dom_N"/>
</dbReference>
<keyword evidence="10 16" id="KW-0472">Membrane</keyword>
<evidence type="ECO:0000256" key="7">
    <source>
        <dbReference type="ARBA" id="ARBA00022842"/>
    </source>
</evidence>
<dbReference type="Gene3D" id="3.40.50.1000">
    <property type="entry name" value="HAD superfamily/HAD-like"/>
    <property type="match status" value="1"/>
</dbReference>
<reference evidence="20 21" key="1">
    <citation type="journal article" date="2011" name="Proc. Natl. Acad. Sci. U.S.A.">
        <title>Evolutionary erosion of yeast sex chromosomes by mating-type switching accidents.</title>
        <authorList>
            <person name="Gordon J.L."/>
            <person name="Armisen D."/>
            <person name="Proux-Wera E."/>
            <person name="Oheigeartaigh S.S."/>
            <person name="Byrne K.P."/>
            <person name="Wolfe K.H."/>
        </authorList>
    </citation>
    <scope>NUCLEOTIDE SEQUENCE [LARGE SCALE GENOMIC DNA]</scope>
    <source>
        <strain evidence="21">ATCC 10662 / CBS 1146 / NBRC 0425 / NCYC 2629 / NRRL Y-866</strain>
    </source>
</reference>
<keyword evidence="21" id="KW-1185">Reference proteome</keyword>
<keyword evidence="4 15" id="KW-0479">Metal-binding</keyword>
<dbReference type="GO" id="GO:0090555">
    <property type="term" value="F:phosphatidylethanolamine flippase activity"/>
    <property type="evidence" value="ECO:0007669"/>
    <property type="project" value="EnsemblFungi"/>
</dbReference>
<evidence type="ECO:0000313" key="21">
    <source>
        <dbReference type="Proteomes" id="UP000005627"/>
    </source>
</evidence>
<feature type="binding site" evidence="14">
    <location>
        <position position="1086"/>
    </location>
    <ligand>
        <name>ATP</name>
        <dbReference type="ChEBI" id="CHEBI:30616"/>
    </ligand>
</feature>
<dbReference type="GO" id="GO:0140346">
    <property type="term" value="F:phosphatidylserine flippase activity"/>
    <property type="evidence" value="ECO:0007669"/>
    <property type="project" value="EnsemblFungi"/>
</dbReference>
<gene>
    <name evidence="20" type="primary">TDEL0G02790</name>
    <name evidence="20" type="ORF">TDEL_0G02790</name>
</gene>
<name>G8ZZ21_TORDE</name>
<feature type="transmembrane region" description="Helical" evidence="16">
    <location>
        <begin position="1446"/>
        <end position="1466"/>
    </location>
</feature>
<keyword evidence="7 15" id="KW-0460">Magnesium</keyword>
<feature type="binding site" evidence="15">
    <location>
        <position position="1205"/>
    </location>
    <ligand>
        <name>Mg(2+)</name>
        <dbReference type="ChEBI" id="CHEBI:18420"/>
    </ligand>
</feature>
<dbReference type="Pfam" id="PF16212">
    <property type="entry name" value="PhoLip_ATPase_C"/>
    <property type="match status" value="1"/>
</dbReference>
<evidence type="ECO:0000256" key="6">
    <source>
        <dbReference type="ARBA" id="ARBA00022840"/>
    </source>
</evidence>
<dbReference type="InterPro" id="IPR008250">
    <property type="entry name" value="ATPase_P-typ_transduc_dom_A_sf"/>
</dbReference>
<dbReference type="SUPFAM" id="SSF81660">
    <property type="entry name" value="Metal cation-transporting ATPase, ATP-binding domain N"/>
    <property type="match status" value="1"/>
</dbReference>
<evidence type="ECO:0000256" key="17">
    <source>
        <dbReference type="SAM" id="MobiDB-lite"/>
    </source>
</evidence>
<evidence type="ECO:0000313" key="20">
    <source>
        <dbReference type="EMBL" id="CCE93646.1"/>
    </source>
</evidence>
<dbReference type="GO" id="GO:0007124">
    <property type="term" value="P:pseudohyphal growth"/>
    <property type="evidence" value="ECO:0007669"/>
    <property type="project" value="EnsemblFungi"/>
</dbReference>
<dbReference type="Gene3D" id="3.40.1110.10">
    <property type="entry name" value="Calcium-transporting ATPase, cytoplasmic domain N"/>
    <property type="match status" value="1"/>
</dbReference>
<dbReference type="NCBIfam" id="TIGR01652">
    <property type="entry name" value="ATPase-Plipid"/>
    <property type="match status" value="2"/>
</dbReference>
<dbReference type="Pfam" id="PF16209">
    <property type="entry name" value="PhoLip_ATPase_N"/>
    <property type="match status" value="1"/>
</dbReference>
<evidence type="ECO:0000256" key="10">
    <source>
        <dbReference type="ARBA" id="ARBA00023136"/>
    </source>
</evidence>
<dbReference type="STRING" id="1076872.G8ZZ21"/>
<evidence type="ECO:0000256" key="13">
    <source>
        <dbReference type="PIRSR" id="PIRSR606539-1"/>
    </source>
</evidence>
<dbReference type="GO" id="GO:1990531">
    <property type="term" value="C:phospholipid-translocating ATPase complex"/>
    <property type="evidence" value="ECO:0007669"/>
    <property type="project" value="EnsemblFungi"/>
</dbReference>
<dbReference type="InterPro" id="IPR006539">
    <property type="entry name" value="P-type_ATPase_IV"/>
</dbReference>
<feature type="domain" description="P-type ATPase C-terminal" evidence="19">
    <location>
        <begin position="1228"/>
        <end position="1476"/>
    </location>
</feature>
<dbReference type="PROSITE" id="PS00154">
    <property type="entry name" value="ATPASE_E1_E2"/>
    <property type="match status" value="1"/>
</dbReference>
<keyword evidence="8 16" id="KW-1278">Translocase</keyword>
<evidence type="ECO:0000259" key="19">
    <source>
        <dbReference type="Pfam" id="PF16212"/>
    </source>
</evidence>
<dbReference type="InterPro" id="IPR032630">
    <property type="entry name" value="P_typ_ATPase_c"/>
</dbReference>
<accession>G8ZZ21</accession>
<feature type="binding site" evidence="15">
    <location>
        <position position="553"/>
    </location>
    <ligand>
        <name>Mg(2+)</name>
        <dbReference type="ChEBI" id="CHEBI:18420"/>
    </ligand>
</feature>
<comment type="catalytic activity">
    <reaction evidence="12">
        <text>a 1,2-diacyl-sn-glycero-3-phosphoethanolamine(out) + ATP + H2O = a 1,2-diacyl-sn-glycero-3-phosphoethanolamine(in) + ADP + phosphate + H(+)</text>
        <dbReference type="Rhea" id="RHEA:66132"/>
        <dbReference type="ChEBI" id="CHEBI:15377"/>
        <dbReference type="ChEBI" id="CHEBI:15378"/>
        <dbReference type="ChEBI" id="CHEBI:30616"/>
        <dbReference type="ChEBI" id="CHEBI:43474"/>
        <dbReference type="ChEBI" id="CHEBI:64612"/>
        <dbReference type="ChEBI" id="CHEBI:456216"/>
    </reaction>
    <physiologicalReaction direction="left-to-right" evidence="12">
        <dbReference type="Rhea" id="RHEA:66133"/>
    </physiologicalReaction>
</comment>
<feature type="binding site" evidence="14">
    <location>
        <position position="553"/>
    </location>
    <ligand>
        <name>ATP</name>
        <dbReference type="ChEBI" id="CHEBI:30616"/>
    </ligand>
</feature>
<dbReference type="InterPro" id="IPR023298">
    <property type="entry name" value="ATPase_P-typ_TM_dom_sf"/>
</dbReference>
<evidence type="ECO:0000256" key="3">
    <source>
        <dbReference type="ARBA" id="ARBA00022692"/>
    </source>
</evidence>
<dbReference type="InterPro" id="IPR023214">
    <property type="entry name" value="HAD_sf"/>
</dbReference>
<dbReference type="GeneID" id="11504862"/>
<keyword evidence="3 16" id="KW-0812">Transmembrane</keyword>